<dbReference type="InterPro" id="IPR046217">
    <property type="entry name" value="DUF6250"/>
</dbReference>
<accession>A0ABT8Y3K0</accession>
<reference evidence="2" key="1">
    <citation type="submission" date="2023-07" db="EMBL/GenBank/DDBJ databases">
        <authorList>
            <person name="Kim M."/>
        </authorList>
    </citation>
    <scope>NUCLEOTIDE SEQUENCE</scope>
    <source>
        <strain evidence="2">BIUV-7</strain>
    </source>
</reference>
<dbReference type="Pfam" id="PF19763">
    <property type="entry name" value="DUF6250"/>
    <property type="match status" value="1"/>
</dbReference>
<dbReference type="Proteomes" id="UP001169764">
    <property type="component" value="Unassembled WGS sequence"/>
</dbReference>
<evidence type="ECO:0000259" key="1">
    <source>
        <dbReference type="Pfam" id="PF19763"/>
    </source>
</evidence>
<evidence type="ECO:0000313" key="3">
    <source>
        <dbReference type="Proteomes" id="UP001169764"/>
    </source>
</evidence>
<feature type="domain" description="DUF6250" evidence="1">
    <location>
        <begin position="60"/>
        <end position="224"/>
    </location>
</feature>
<keyword evidence="3" id="KW-1185">Reference proteome</keyword>
<protein>
    <submittedName>
        <fullName evidence="2">DUF6250 domain-containing protein</fullName>
    </submittedName>
</protein>
<comment type="caution">
    <text evidence="2">The sequence shown here is derived from an EMBL/GenBank/DDBJ whole genome shotgun (WGS) entry which is preliminary data.</text>
</comment>
<name>A0ABT8Y3K0_9SPHN</name>
<gene>
    <name evidence="2" type="ORF">Q4F19_00640</name>
</gene>
<sequence length="234" mass="26276">MLQWAQHERVSRTAAFCVLALSLTAQGHAQNRVPLDLAHWRIEGEDPATRVTRRGALLDIDSPKGLTLWLDRPLDAPVTIRFQARAVTAGGANDKVSDLNAFWMASEADGTSPLAHPRTGRFEDYDTLRTYYVGIGGNRNSTTRMRRYVARPGDRPLRPEHDRTDPAAMLVANRWTTITLTARDGRATVERDGRPLFALTDTAPYRHGWFALRTTWSHLQIRNLTIDAPSPRSP</sequence>
<dbReference type="EMBL" id="JAUOTP010000001">
    <property type="protein sequence ID" value="MDO6412878.1"/>
    <property type="molecule type" value="Genomic_DNA"/>
</dbReference>
<dbReference type="RefSeq" id="WP_303539211.1">
    <property type="nucleotide sequence ID" value="NZ_JAUOTP010000001.1"/>
</dbReference>
<dbReference type="Gene3D" id="2.60.120.200">
    <property type="match status" value="1"/>
</dbReference>
<proteinExistence type="predicted"/>
<evidence type="ECO:0000313" key="2">
    <source>
        <dbReference type="EMBL" id="MDO6412878.1"/>
    </source>
</evidence>
<organism evidence="2 3">
    <name type="scientific">Sphingomonas natans</name>
    <dbReference type="NCBI Taxonomy" id="3063330"/>
    <lineage>
        <taxon>Bacteria</taxon>
        <taxon>Pseudomonadati</taxon>
        <taxon>Pseudomonadota</taxon>
        <taxon>Alphaproteobacteria</taxon>
        <taxon>Sphingomonadales</taxon>
        <taxon>Sphingomonadaceae</taxon>
        <taxon>Sphingomonas</taxon>
    </lineage>
</organism>